<accession>A0AAD9FQI9</accession>
<dbReference type="AlphaFoldDB" id="A0AAD9FQI9"/>
<organism evidence="2 3">
    <name type="scientific">Papiliotrema laurentii</name>
    <name type="common">Cryptococcus laurentii</name>
    <dbReference type="NCBI Taxonomy" id="5418"/>
    <lineage>
        <taxon>Eukaryota</taxon>
        <taxon>Fungi</taxon>
        <taxon>Dikarya</taxon>
        <taxon>Basidiomycota</taxon>
        <taxon>Agaricomycotina</taxon>
        <taxon>Tremellomycetes</taxon>
        <taxon>Tremellales</taxon>
        <taxon>Rhynchogastremaceae</taxon>
        <taxon>Papiliotrema</taxon>
    </lineage>
</organism>
<proteinExistence type="predicted"/>
<gene>
    <name evidence="2" type="ORF">DB88DRAFT_494466</name>
</gene>
<evidence type="ECO:0000313" key="2">
    <source>
        <dbReference type="EMBL" id="KAK1923277.1"/>
    </source>
</evidence>
<feature type="region of interest" description="Disordered" evidence="1">
    <location>
        <begin position="21"/>
        <end position="50"/>
    </location>
</feature>
<protein>
    <submittedName>
        <fullName evidence="2">Uncharacterized protein</fullName>
    </submittedName>
</protein>
<dbReference type="EMBL" id="JAODAN010000007">
    <property type="protein sequence ID" value="KAK1923277.1"/>
    <property type="molecule type" value="Genomic_DNA"/>
</dbReference>
<name>A0AAD9FQI9_PAPLA</name>
<sequence length="179" mass="19366">MQNITAAASAAAEQAASFVGLNKGTGGESQSVHSHAEEHHRPTLPPDAKAEDVQNMDEEGLAAFEEEGVRHAVLVKINKLAIDDVKHGLKEVAALDLVQEGGTKKGISYYHPKRYFKVHRPIGIDYIGEIEIEPGKSIHVRVHKAGTGGKPSFHSIDTRPSAEGGAVFNTGEPLHWFNY</sequence>
<keyword evidence="3" id="KW-1185">Reference proteome</keyword>
<evidence type="ECO:0000313" key="3">
    <source>
        <dbReference type="Proteomes" id="UP001182556"/>
    </source>
</evidence>
<comment type="caution">
    <text evidence="2">The sequence shown here is derived from an EMBL/GenBank/DDBJ whole genome shotgun (WGS) entry which is preliminary data.</text>
</comment>
<dbReference type="Proteomes" id="UP001182556">
    <property type="component" value="Unassembled WGS sequence"/>
</dbReference>
<evidence type="ECO:0000256" key="1">
    <source>
        <dbReference type="SAM" id="MobiDB-lite"/>
    </source>
</evidence>
<reference evidence="2" key="1">
    <citation type="submission" date="2023-02" db="EMBL/GenBank/DDBJ databases">
        <title>Identification and recombinant expression of a fungal hydrolase from Papiliotrema laurentii that hydrolyzes apple cutin and clears colloidal polyester polyurethane.</title>
        <authorList>
            <consortium name="DOE Joint Genome Institute"/>
            <person name="Roman V.A."/>
            <person name="Bojanowski C."/>
            <person name="Crable B.R."/>
            <person name="Wagner D.N."/>
            <person name="Hung C.S."/>
            <person name="Nadeau L.J."/>
            <person name="Schratz L."/>
            <person name="Haridas S."/>
            <person name="Pangilinan J."/>
            <person name="Lipzen A."/>
            <person name="Na H."/>
            <person name="Yan M."/>
            <person name="Ng V."/>
            <person name="Grigoriev I.V."/>
            <person name="Spatafora J.W."/>
            <person name="Barlow D."/>
            <person name="Biffinger J."/>
            <person name="Kelley-Loughnane N."/>
            <person name="Varaljay V.A."/>
            <person name="Crookes-Goodson W.J."/>
        </authorList>
    </citation>
    <scope>NUCLEOTIDE SEQUENCE</scope>
    <source>
        <strain evidence="2">5307AH</strain>
    </source>
</reference>